<dbReference type="Gene3D" id="1.10.10.60">
    <property type="entry name" value="Homeodomain-like"/>
    <property type="match status" value="1"/>
</dbReference>
<keyword evidence="3" id="KW-0805">Transcription regulation</keyword>
<evidence type="ECO:0000256" key="6">
    <source>
        <dbReference type="SAM" id="MobiDB-lite"/>
    </source>
</evidence>
<reference evidence="9" key="1">
    <citation type="submission" date="2015-07" db="EMBL/GenBank/DDBJ databases">
        <title>Discovery of a poly(ethylene terephthalate assimilation.</title>
        <authorList>
            <person name="Yoshida S."/>
            <person name="Hiraga K."/>
            <person name="Takehana T."/>
            <person name="Taniguchi I."/>
            <person name="Yamaji H."/>
            <person name="Maeda Y."/>
            <person name="Toyohara K."/>
            <person name="Miyamoto K."/>
            <person name="Kimura Y."/>
            <person name="Oda K."/>
        </authorList>
    </citation>
    <scope>NUCLEOTIDE SEQUENCE [LARGE SCALE GENOMIC DNA]</scope>
    <source>
        <strain evidence="9">NBRC 110686 / TISTR 2288 / 201-F6</strain>
    </source>
</reference>
<dbReference type="PRINTS" id="PR01590">
    <property type="entry name" value="HTHFIS"/>
</dbReference>
<dbReference type="CDD" id="cd00009">
    <property type="entry name" value="AAA"/>
    <property type="match status" value="1"/>
</dbReference>
<keyword evidence="1" id="KW-0547">Nucleotide-binding</keyword>
<reference evidence="8 9" key="2">
    <citation type="journal article" date="2016" name="Science">
        <title>A bacterium that degrades and assimilates poly(ethylene terephthalate).</title>
        <authorList>
            <person name="Yoshida S."/>
            <person name="Hiraga K."/>
            <person name="Takehana T."/>
            <person name="Taniguchi I."/>
            <person name="Yamaji H."/>
            <person name="Maeda Y."/>
            <person name="Toyohara K."/>
            <person name="Miyamoto K."/>
            <person name="Kimura Y."/>
            <person name="Oda K."/>
        </authorList>
    </citation>
    <scope>NUCLEOTIDE SEQUENCE [LARGE SCALE GENOMIC DNA]</scope>
    <source>
        <strain evidence="9">NBRC 110686 / TISTR 2288 / 201-F6</strain>
    </source>
</reference>
<dbReference type="InterPro" id="IPR027417">
    <property type="entry name" value="P-loop_NTPase"/>
</dbReference>
<evidence type="ECO:0000313" key="8">
    <source>
        <dbReference type="EMBL" id="GAP34980.1"/>
    </source>
</evidence>
<dbReference type="PROSITE" id="PS50045">
    <property type="entry name" value="SIGMA54_INTERACT_4"/>
    <property type="match status" value="1"/>
</dbReference>
<name>A0A0K8NYH9_PISS1</name>
<evidence type="ECO:0000256" key="3">
    <source>
        <dbReference type="ARBA" id="ARBA00023015"/>
    </source>
</evidence>
<evidence type="ECO:0000256" key="5">
    <source>
        <dbReference type="ARBA" id="ARBA00023163"/>
    </source>
</evidence>
<dbReference type="GO" id="GO:0006355">
    <property type="term" value="P:regulation of DNA-templated transcription"/>
    <property type="evidence" value="ECO:0007669"/>
    <property type="project" value="InterPro"/>
</dbReference>
<dbReference type="SUPFAM" id="SSF55781">
    <property type="entry name" value="GAF domain-like"/>
    <property type="match status" value="1"/>
</dbReference>
<dbReference type="PANTHER" id="PTHR32071">
    <property type="entry name" value="TRANSCRIPTIONAL REGULATORY PROTEIN"/>
    <property type="match status" value="1"/>
</dbReference>
<evidence type="ECO:0000256" key="1">
    <source>
        <dbReference type="ARBA" id="ARBA00022741"/>
    </source>
</evidence>
<feature type="domain" description="Sigma-54 factor interaction" evidence="7">
    <location>
        <begin position="330"/>
        <end position="551"/>
    </location>
</feature>
<dbReference type="InterPro" id="IPR002197">
    <property type="entry name" value="HTH_Fis"/>
</dbReference>
<gene>
    <name evidence="8" type="ORF">ISF6_0530</name>
</gene>
<dbReference type="InterPro" id="IPR009057">
    <property type="entry name" value="Homeodomain-like_sf"/>
</dbReference>
<evidence type="ECO:0000259" key="7">
    <source>
        <dbReference type="PROSITE" id="PS50045"/>
    </source>
</evidence>
<dbReference type="Gene3D" id="3.40.50.300">
    <property type="entry name" value="P-loop containing nucleotide triphosphate hydrolases"/>
    <property type="match status" value="1"/>
</dbReference>
<dbReference type="SUPFAM" id="SSF46689">
    <property type="entry name" value="Homeodomain-like"/>
    <property type="match status" value="1"/>
</dbReference>
<comment type="caution">
    <text evidence="8">The sequence shown here is derived from an EMBL/GenBank/DDBJ whole genome shotgun (WGS) entry which is preliminary data.</text>
</comment>
<protein>
    <recommendedName>
        <fullName evidence="7">Sigma-54 factor interaction domain-containing protein</fullName>
    </recommendedName>
</protein>
<keyword evidence="4" id="KW-0238">DNA-binding</keyword>
<dbReference type="AlphaFoldDB" id="A0A0K8NYH9"/>
<dbReference type="InterPro" id="IPR003018">
    <property type="entry name" value="GAF"/>
</dbReference>
<dbReference type="Pfam" id="PF00158">
    <property type="entry name" value="Sigma54_activat"/>
    <property type="match status" value="1"/>
</dbReference>
<dbReference type="GO" id="GO:0043565">
    <property type="term" value="F:sequence-specific DNA binding"/>
    <property type="evidence" value="ECO:0007669"/>
    <property type="project" value="InterPro"/>
</dbReference>
<proteinExistence type="predicted"/>
<feature type="compositionally biased region" description="Low complexity" evidence="6">
    <location>
        <begin position="568"/>
        <end position="605"/>
    </location>
</feature>
<dbReference type="Pfam" id="PF25601">
    <property type="entry name" value="AAA_lid_14"/>
    <property type="match status" value="1"/>
</dbReference>
<dbReference type="Pfam" id="PF02954">
    <property type="entry name" value="HTH_8"/>
    <property type="match status" value="1"/>
</dbReference>
<dbReference type="PROSITE" id="PS00675">
    <property type="entry name" value="SIGMA54_INTERACT_1"/>
    <property type="match status" value="1"/>
</dbReference>
<dbReference type="InterPro" id="IPR025943">
    <property type="entry name" value="Sigma_54_int_dom_ATP-bd_2"/>
</dbReference>
<accession>A0A0K8NYH9</accession>
<feature type="region of interest" description="Disordered" evidence="6">
    <location>
        <begin position="563"/>
        <end position="605"/>
    </location>
</feature>
<evidence type="ECO:0000313" key="9">
    <source>
        <dbReference type="Proteomes" id="UP000037660"/>
    </source>
</evidence>
<dbReference type="Pfam" id="PF01590">
    <property type="entry name" value="GAF"/>
    <property type="match status" value="1"/>
</dbReference>
<keyword evidence="2" id="KW-0067">ATP-binding</keyword>
<dbReference type="Proteomes" id="UP000037660">
    <property type="component" value="Unassembled WGS sequence"/>
</dbReference>
<dbReference type="EMBL" id="BBYR01000012">
    <property type="protein sequence ID" value="GAP34980.1"/>
    <property type="molecule type" value="Genomic_DNA"/>
</dbReference>
<dbReference type="PANTHER" id="PTHR32071:SF77">
    <property type="entry name" value="TRANSCRIPTIONAL REGULATORY PROTEIN"/>
    <property type="match status" value="1"/>
</dbReference>
<dbReference type="GO" id="GO:0005524">
    <property type="term" value="F:ATP binding"/>
    <property type="evidence" value="ECO:0007669"/>
    <property type="project" value="UniProtKB-KW"/>
</dbReference>
<dbReference type="InterPro" id="IPR025662">
    <property type="entry name" value="Sigma_54_int_dom_ATP-bd_1"/>
</dbReference>
<dbReference type="InterPro" id="IPR058031">
    <property type="entry name" value="AAA_lid_NorR"/>
</dbReference>
<dbReference type="FunFam" id="3.40.50.300:FF:000006">
    <property type="entry name" value="DNA-binding transcriptional regulator NtrC"/>
    <property type="match status" value="1"/>
</dbReference>
<dbReference type="InterPro" id="IPR002078">
    <property type="entry name" value="Sigma_54_int"/>
</dbReference>
<dbReference type="InterPro" id="IPR003593">
    <property type="entry name" value="AAA+_ATPase"/>
</dbReference>
<dbReference type="SUPFAM" id="SSF52540">
    <property type="entry name" value="P-loop containing nucleoside triphosphate hydrolases"/>
    <property type="match status" value="1"/>
</dbReference>
<evidence type="ECO:0000256" key="2">
    <source>
        <dbReference type="ARBA" id="ARBA00022840"/>
    </source>
</evidence>
<organism evidence="8 9">
    <name type="scientific">Piscinibacter sakaiensis</name>
    <name type="common">Ideonella sakaiensis</name>
    <dbReference type="NCBI Taxonomy" id="1547922"/>
    <lineage>
        <taxon>Bacteria</taxon>
        <taxon>Pseudomonadati</taxon>
        <taxon>Pseudomonadota</taxon>
        <taxon>Betaproteobacteria</taxon>
        <taxon>Burkholderiales</taxon>
        <taxon>Sphaerotilaceae</taxon>
        <taxon>Piscinibacter</taxon>
    </lineage>
</organism>
<keyword evidence="5" id="KW-0804">Transcription</keyword>
<dbReference type="STRING" id="1547922.ISF6_0530"/>
<dbReference type="InterPro" id="IPR029016">
    <property type="entry name" value="GAF-like_dom_sf"/>
</dbReference>
<dbReference type="OrthoDB" id="9761705at2"/>
<evidence type="ECO:0000256" key="4">
    <source>
        <dbReference type="ARBA" id="ARBA00023125"/>
    </source>
</evidence>
<keyword evidence="9" id="KW-1185">Reference proteome</keyword>
<dbReference type="Gene3D" id="3.30.450.40">
    <property type="match status" value="1"/>
</dbReference>
<sequence>MSDPGFPALPLAHARRRFFAEGRDPGDAIAAHIHRSWTRCRTLALHDGDTPPLDRAQLGERREQAMRLLECARPELDSLSEHALAHGCAVLLSDASGLILDEIGSVDFLPKAQRLALTPGVDWSEGTRGTNAIGTALMEREPLMVLGAEHALPRNGLLGCAAAPIFNGRGGIAGVLDLSGEASQINVHALGLVRMAARQVEHRLLWAGARGRLLRFHRRPGLLGSASEGLVVIEEGRVVAANRVALALLGLGWDALLDQPAERWFGRAWAQAPGGRGLLTLPDGCQIAAATERLAAEGARRWPAAPAVASGQAGSLSNEHRPGEDEAADALAAPLERARRVMDQGLPVLVTGETGSGKEVFARRLHAAGRRRGGPFVAVNCAALPDTLIEAELFGYEEGAYTGARRRGMPGRVREADGGILFLDEIGDMPALLQTRLLRVLEERAVTPLGGGRRIAVDFDLVCATHRDLDAMVADGRFRADLLYRIDGWRVTLPPLRARPDRRALIAGLFAELGGGARDVVLDAAALDRLVAHDWPGNLRQLASVLRTVLALADDGATIGPDELPRLGGAPAAAPAPGAAGSPASAAAAATAEATPPAEPSGGRLPLSALQAQAIDQALADCGGRVAEAARRLGLHRSSLYRHLARRAAAGAD</sequence>
<dbReference type="PROSITE" id="PS00676">
    <property type="entry name" value="SIGMA54_INTERACT_2"/>
    <property type="match status" value="1"/>
</dbReference>
<dbReference type="SMART" id="SM00382">
    <property type="entry name" value="AAA"/>
    <property type="match status" value="1"/>
</dbReference>
<dbReference type="Gene3D" id="1.10.8.60">
    <property type="match status" value="1"/>
</dbReference>
<dbReference type="RefSeq" id="WP_082368028.1">
    <property type="nucleotide sequence ID" value="NZ_BBYR01000012.1"/>
</dbReference>